<dbReference type="Pfam" id="PF00407">
    <property type="entry name" value="Bet_v_1"/>
    <property type="match status" value="1"/>
</dbReference>
<comment type="caution">
    <text evidence="7">The sequence shown here is derived from an EMBL/GenBank/DDBJ whole genome shotgun (WGS) entry which is preliminary data.</text>
</comment>
<evidence type="ECO:0000256" key="3">
    <source>
        <dbReference type="ARBA" id="ARBA00023265"/>
    </source>
</evidence>
<dbReference type="InterPro" id="IPR050279">
    <property type="entry name" value="Plant_def-hormone_signal"/>
</dbReference>
<dbReference type="PANTHER" id="PTHR31213">
    <property type="entry name" value="OS08G0374000 PROTEIN-RELATED"/>
    <property type="match status" value="1"/>
</dbReference>
<evidence type="ECO:0000256" key="4">
    <source>
        <dbReference type="ARBA" id="ARBA00071156"/>
    </source>
</evidence>
<dbReference type="GO" id="GO:0005634">
    <property type="term" value="C:nucleus"/>
    <property type="evidence" value="ECO:0007669"/>
    <property type="project" value="TreeGrafter"/>
</dbReference>
<sequence>MSSISLSQEFTSPVAADRLFKALIIDSHNLIPKLMPQAIKSIEIIHGDGGAGSIKQINFAEGNHK</sequence>
<dbReference type="InterPro" id="IPR023393">
    <property type="entry name" value="START-like_dom_sf"/>
</dbReference>
<name>A0A540MNF6_MALBA</name>
<organism evidence="7 8">
    <name type="scientific">Malus baccata</name>
    <name type="common">Siberian crab apple</name>
    <name type="synonym">Pyrus baccata</name>
    <dbReference type="NCBI Taxonomy" id="106549"/>
    <lineage>
        <taxon>Eukaryota</taxon>
        <taxon>Viridiplantae</taxon>
        <taxon>Streptophyta</taxon>
        <taxon>Embryophyta</taxon>
        <taxon>Tracheophyta</taxon>
        <taxon>Spermatophyta</taxon>
        <taxon>Magnoliopsida</taxon>
        <taxon>eudicotyledons</taxon>
        <taxon>Gunneridae</taxon>
        <taxon>Pentapetalae</taxon>
        <taxon>rosids</taxon>
        <taxon>fabids</taxon>
        <taxon>Rosales</taxon>
        <taxon>Rosaceae</taxon>
        <taxon>Amygdaloideae</taxon>
        <taxon>Maleae</taxon>
        <taxon>Malus</taxon>
    </lineage>
</organism>
<keyword evidence="2" id="KW-0611">Plant defense</keyword>
<evidence type="ECO:0000313" key="7">
    <source>
        <dbReference type="EMBL" id="TQE00326.1"/>
    </source>
</evidence>
<gene>
    <name evidence="7" type="ORF">C1H46_014053</name>
</gene>
<dbReference type="GO" id="GO:0005737">
    <property type="term" value="C:cytoplasm"/>
    <property type="evidence" value="ECO:0007669"/>
    <property type="project" value="TreeGrafter"/>
</dbReference>
<dbReference type="PRINTS" id="PR00634">
    <property type="entry name" value="BETALLERGEN"/>
</dbReference>
<evidence type="ECO:0000256" key="5">
    <source>
        <dbReference type="ARBA" id="ARBA00078490"/>
    </source>
</evidence>
<dbReference type="GO" id="GO:0006952">
    <property type="term" value="P:defense response"/>
    <property type="evidence" value="ECO:0007669"/>
    <property type="project" value="UniProtKB-KW"/>
</dbReference>
<dbReference type="STRING" id="106549.A0A540MNF6"/>
<dbReference type="Proteomes" id="UP000315295">
    <property type="component" value="Unassembled WGS sequence"/>
</dbReference>
<evidence type="ECO:0000256" key="2">
    <source>
        <dbReference type="ARBA" id="ARBA00022821"/>
    </source>
</evidence>
<dbReference type="AlphaFoldDB" id="A0A540MNF6"/>
<comment type="similarity">
    <text evidence="1">Belongs to the BetVI family.</text>
</comment>
<dbReference type="Gene3D" id="3.30.530.20">
    <property type="match status" value="1"/>
</dbReference>
<reference evidence="7 8" key="1">
    <citation type="journal article" date="2019" name="G3 (Bethesda)">
        <title>Sequencing of a Wild Apple (Malus baccata) Genome Unravels the Differences Between Cultivated and Wild Apple Species Regarding Disease Resistance and Cold Tolerance.</title>
        <authorList>
            <person name="Chen X."/>
        </authorList>
    </citation>
    <scope>NUCLEOTIDE SEQUENCE [LARGE SCALE GENOMIC DNA]</scope>
    <source>
        <strain evidence="8">cv. Shandingzi</strain>
        <tissue evidence="7">Leaves</tissue>
    </source>
</reference>
<dbReference type="SUPFAM" id="SSF55961">
    <property type="entry name" value="Bet v1-like"/>
    <property type="match status" value="1"/>
</dbReference>
<dbReference type="GO" id="GO:0038023">
    <property type="term" value="F:signaling receptor activity"/>
    <property type="evidence" value="ECO:0007669"/>
    <property type="project" value="InterPro"/>
</dbReference>
<dbReference type="FunFam" id="3.30.530.20:FF:000007">
    <property type="entry name" value="Major pollen allergen Bet v 1-A"/>
    <property type="match status" value="1"/>
</dbReference>
<evidence type="ECO:0000259" key="6">
    <source>
        <dbReference type="Pfam" id="PF00407"/>
    </source>
</evidence>
<evidence type="ECO:0000256" key="1">
    <source>
        <dbReference type="ARBA" id="ARBA00009744"/>
    </source>
</evidence>
<dbReference type="GO" id="GO:0010427">
    <property type="term" value="F:abscisic acid binding"/>
    <property type="evidence" value="ECO:0007669"/>
    <property type="project" value="InterPro"/>
</dbReference>
<dbReference type="InterPro" id="IPR024949">
    <property type="entry name" value="Bet_v_I_allergen"/>
</dbReference>
<proteinExistence type="inferred from homology"/>
<accession>A0A540MNF6</accession>
<evidence type="ECO:0000313" key="8">
    <source>
        <dbReference type="Proteomes" id="UP000315295"/>
    </source>
</evidence>
<feature type="domain" description="Bet v I/Major latex protein" evidence="6">
    <location>
        <begin position="2"/>
        <end position="63"/>
    </location>
</feature>
<protein>
    <recommendedName>
        <fullName evidence="4">Major allergen Mal d 1</fullName>
    </recommendedName>
    <alternativeName>
        <fullName evidence="5">Allergen Mal d I</fullName>
    </alternativeName>
</protein>
<dbReference type="EMBL" id="VIEB01000217">
    <property type="protein sequence ID" value="TQE00326.1"/>
    <property type="molecule type" value="Genomic_DNA"/>
</dbReference>
<dbReference type="GO" id="GO:0009738">
    <property type="term" value="P:abscisic acid-activated signaling pathway"/>
    <property type="evidence" value="ECO:0007669"/>
    <property type="project" value="InterPro"/>
</dbReference>
<dbReference type="PANTHER" id="PTHR31213:SF157">
    <property type="entry name" value="MAJOR ALLERGEN MAL D 1-LIKE"/>
    <property type="match status" value="1"/>
</dbReference>
<dbReference type="InterPro" id="IPR000916">
    <property type="entry name" value="Bet_v_I/MLP"/>
</dbReference>
<keyword evidence="3" id="KW-0568">Pathogenesis-related protein</keyword>
<keyword evidence="8" id="KW-1185">Reference proteome</keyword>
<dbReference type="GO" id="GO:0004864">
    <property type="term" value="F:protein phosphatase inhibitor activity"/>
    <property type="evidence" value="ECO:0007669"/>
    <property type="project" value="InterPro"/>
</dbReference>